<evidence type="ECO:0000256" key="3">
    <source>
        <dbReference type="ARBA" id="ARBA00022448"/>
    </source>
</evidence>
<feature type="transmembrane region" description="Helical" evidence="8">
    <location>
        <begin position="307"/>
        <end position="326"/>
    </location>
</feature>
<evidence type="ECO:0000259" key="9">
    <source>
        <dbReference type="PROSITE" id="PS50850"/>
    </source>
</evidence>
<dbReference type="FunFam" id="1.20.1250.20:FF:000286">
    <property type="entry name" value="MFS efflux transporter"/>
    <property type="match status" value="1"/>
</dbReference>
<evidence type="ECO:0000313" key="11">
    <source>
        <dbReference type="Proteomes" id="UP000230002"/>
    </source>
</evidence>
<feature type="transmembrane region" description="Helical" evidence="8">
    <location>
        <begin position="362"/>
        <end position="380"/>
    </location>
</feature>
<evidence type="ECO:0000313" key="10">
    <source>
        <dbReference type="EMBL" id="PIL23351.1"/>
    </source>
</evidence>
<dbReference type="SUPFAM" id="SSF103473">
    <property type="entry name" value="MFS general substrate transporter"/>
    <property type="match status" value="1"/>
</dbReference>
<dbReference type="Pfam" id="PF07690">
    <property type="entry name" value="MFS_1"/>
    <property type="match status" value="1"/>
</dbReference>
<evidence type="ECO:0000256" key="6">
    <source>
        <dbReference type="ARBA" id="ARBA00023136"/>
    </source>
</evidence>
<feature type="domain" description="Major facilitator superfamily (MFS) profile" evidence="9">
    <location>
        <begin position="62"/>
        <end position="451"/>
    </location>
</feature>
<dbReference type="InterPro" id="IPR051788">
    <property type="entry name" value="MFS_Transporter"/>
</dbReference>
<reference evidence="10 11" key="1">
    <citation type="journal article" date="2015" name="Sci. Rep.">
        <title>Chromosome-level genome map provides insights into diverse defense mechanisms in the medicinal fungus Ganoderma sinense.</title>
        <authorList>
            <person name="Zhu Y."/>
            <person name="Xu J."/>
            <person name="Sun C."/>
            <person name="Zhou S."/>
            <person name="Xu H."/>
            <person name="Nelson D.R."/>
            <person name="Qian J."/>
            <person name="Song J."/>
            <person name="Luo H."/>
            <person name="Xiang L."/>
            <person name="Li Y."/>
            <person name="Xu Z."/>
            <person name="Ji A."/>
            <person name="Wang L."/>
            <person name="Lu S."/>
            <person name="Hayward A."/>
            <person name="Sun W."/>
            <person name="Li X."/>
            <person name="Schwartz D.C."/>
            <person name="Wang Y."/>
            <person name="Chen S."/>
        </authorList>
    </citation>
    <scope>NUCLEOTIDE SEQUENCE [LARGE SCALE GENOMIC DNA]</scope>
    <source>
        <strain evidence="10 11">ZZ0214-1</strain>
    </source>
</reference>
<organism evidence="10 11">
    <name type="scientific">Ganoderma sinense ZZ0214-1</name>
    <dbReference type="NCBI Taxonomy" id="1077348"/>
    <lineage>
        <taxon>Eukaryota</taxon>
        <taxon>Fungi</taxon>
        <taxon>Dikarya</taxon>
        <taxon>Basidiomycota</taxon>
        <taxon>Agaricomycotina</taxon>
        <taxon>Agaricomycetes</taxon>
        <taxon>Polyporales</taxon>
        <taxon>Polyporaceae</taxon>
        <taxon>Ganoderma</taxon>
    </lineage>
</organism>
<protein>
    <submittedName>
        <fullName evidence="10">MFS general substrate transporter</fullName>
    </submittedName>
</protein>
<dbReference type="OrthoDB" id="413079at2759"/>
<evidence type="ECO:0000256" key="1">
    <source>
        <dbReference type="ARBA" id="ARBA00004127"/>
    </source>
</evidence>
<dbReference type="PANTHER" id="PTHR23514:SF3">
    <property type="entry name" value="BYPASS OF STOP CODON PROTEIN 6"/>
    <property type="match status" value="1"/>
</dbReference>
<keyword evidence="5 8" id="KW-1133">Transmembrane helix</keyword>
<dbReference type="GO" id="GO:0012505">
    <property type="term" value="C:endomembrane system"/>
    <property type="evidence" value="ECO:0007669"/>
    <property type="project" value="UniProtKB-SubCell"/>
</dbReference>
<name>A0A2G8RPC9_9APHY</name>
<keyword evidence="3" id="KW-0813">Transport</keyword>
<dbReference type="InterPro" id="IPR036259">
    <property type="entry name" value="MFS_trans_sf"/>
</dbReference>
<dbReference type="InterPro" id="IPR011701">
    <property type="entry name" value="MFS"/>
</dbReference>
<evidence type="ECO:0000256" key="8">
    <source>
        <dbReference type="SAM" id="Phobius"/>
    </source>
</evidence>
<dbReference type="Gene3D" id="1.20.1250.20">
    <property type="entry name" value="MFS general substrate transporter like domains"/>
    <property type="match status" value="2"/>
</dbReference>
<feature type="transmembrane region" description="Helical" evidence="8">
    <location>
        <begin position="59"/>
        <end position="75"/>
    </location>
</feature>
<comment type="subcellular location">
    <subcellularLocation>
        <location evidence="1">Endomembrane system</location>
        <topology evidence="1">Multi-pass membrane protein</topology>
    </subcellularLocation>
</comment>
<gene>
    <name evidence="10" type="ORF">GSI_14662</name>
</gene>
<comment type="similarity">
    <text evidence="2">Belongs to the major facilitator superfamily.</text>
</comment>
<proteinExistence type="inferred from homology"/>
<dbReference type="GO" id="GO:0022857">
    <property type="term" value="F:transmembrane transporter activity"/>
    <property type="evidence" value="ECO:0007669"/>
    <property type="project" value="InterPro"/>
</dbReference>
<dbReference type="PANTHER" id="PTHR23514">
    <property type="entry name" value="BYPASS OF STOP CODON PROTEIN 6"/>
    <property type="match status" value="1"/>
</dbReference>
<feature type="transmembrane region" description="Helical" evidence="8">
    <location>
        <begin position="186"/>
        <end position="207"/>
    </location>
</feature>
<accession>A0A2G8RPC9</accession>
<feature type="transmembrane region" description="Helical" evidence="8">
    <location>
        <begin position="272"/>
        <end position="295"/>
    </location>
</feature>
<comment type="caution">
    <text evidence="10">The sequence shown here is derived from an EMBL/GenBank/DDBJ whole genome shotgun (WGS) entry which is preliminary data.</text>
</comment>
<evidence type="ECO:0000256" key="4">
    <source>
        <dbReference type="ARBA" id="ARBA00022692"/>
    </source>
</evidence>
<dbReference type="PROSITE" id="PS50850">
    <property type="entry name" value="MFS"/>
    <property type="match status" value="1"/>
</dbReference>
<feature type="region of interest" description="Disordered" evidence="7">
    <location>
        <begin position="1"/>
        <end position="23"/>
    </location>
</feature>
<feature type="transmembrane region" description="Helical" evidence="8">
    <location>
        <begin position="125"/>
        <end position="143"/>
    </location>
</feature>
<dbReference type="EMBL" id="AYKW01000068">
    <property type="protein sequence ID" value="PIL23351.1"/>
    <property type="molecule type" value="Genomic_DNA"/>
</dbReference>
<keyword evidence="4 8" id="KW-0812">Transmembrane</keyword>
<evidence type="ECO:0000256" key="7">
    <source>
        <dbReference type="SAM" id="MobiDB-lite"/>
    </source>
</evidence>
<keyword evidence="6 8" id="KW-0472">Membrane</keyword>
<sequence length="453" mass="48624">MPQDLAAPVPGNGADENRSAPITPLESPKEIMAIEEAVPALAQQETDTQPVTKAMRHRAWIQFATLCWSIFVVGWNDGTTGPLVQRLQEVYHVSYAVVSLIFIASCVGFISGASSYLYVTDRFGFGLMVFIASFMVAIGNSLQASGSQFPVFVIGFLFVGFGAAFLDAGSNAFVASLSGDTSTKMGVMHAIYGVGAMCAPLISTQFAQLRRWSFGYLVHVGLVLMNAAFQAFTFRFKSEAECLEEAGEPAHEKTEDSLKGVNKYKQIFSLRAVHLMAFFLFTYVGVEVTIGGWIVTFVINERGGGASAGYISSGFWGGLTIGRLALLPINKKLGEWRVIFLYVLLSLALELVVWLVPSLIGGAVAVSFVGFFLGPIYPIVMNHAGSVLPQELISGAVGWMASFGAAGAAVFPFVTGALASGTSINSLQPLLIAMMGLMLVIWAFVPRRRIKST</sequence>
<dbReference type="Proteomes" id="UP000230002">
    <property type="component" value="Unassembled WGS sequence"/>
</dbReference>
<dbReference type="InterPro" id="IPR020846">
    <property type="entry name" value="MFS_dom"/>
</dbReference>
<feature type="transmembrane region" description="Helical" evidence="8">
    <location>
        <begin position="392"/>
        <end position="414"/>
    </location>
</feature>
<keyword evidence="11" id="KW-1185">Reference proteome</keyword>
<dbReference type="GO" id="GO:0016020">
    <property type="term" value="C:membrane"/>
    <property type="evidence" value="ECO:0007669"/>
    <property type="project" value="TreeGrafter"/>
</dbReference>
<dbReference type="AlphaFoldDB" id="A0A2G8RPC9"/>
<feature type="transmembrane region" description="Helical" evidence="8">
    <location>
        <begin position="213"/>
        <end position="234"/>
    </location>
</feature>
<evidence type="ECO:0000256" key="2">
    <source>
        <dbReference type="ARBA" id="ARBA00008335"/>
    </source>
</evidence>
<feature type="transmembrane region" description="Helical" evidence="8">
    <location>
        <begin position="338"/>
        <end position="356"/>
    </location>
</feature>
<dbReference type="STRING" id="1077348.A0A2G8RPC9"/>
<feature type="transmembrane region" description="Helical" evidence="8">
    <location>
        <begin position="149"/>
        <end position="174"/>
    </location>
</feature>
<feature type="transmembrane region" description="Helical" evidence="8">
    <location>
        <begin position="426"/>
        <end position="445"/>
    </location>
</feature>
<feature type="transmembrane region" description="Helical" evidence="8">
    <location>
        <begin position="95"/>
        <end position="118"/>
    </location>
</feature>
<evidence type="ECO:0000256" key="5">
    <source>
        <dbReference type="ARBA" id="ARBA00022989"/>
    </source>
</evidence>